<dbReference type="NCBIfam" id="NF002537">
    <property type="entry name" value="PRK02090.1"/>
    <property type="match status" value="1"/>
</dbReference>
<dbReference type="GO" id="GO:0051539">
    <property type="term" value="F:4 iron, 4 sulfur cluster binding"/>
    <property type="evidence" value="ECO:0007669"/>
    <property type="project" value="UniProtKB-UniRule"/>
</dbReference>
<feature type="domain" description="Phosphoadenosine phosphosulphate reductase" evidence="5">
    <location>
        <begin position="39"/>
        <end position="207"/>
    </location>
</feature>
<dbReference type="InterPro" id="IPR004511">
    <property type="entry name" value="PAPS/APS_Rdtase"/>
</dbReference>
<comment type="catalytic activity">
    <reaction evidence="4">
        <text>[thioredoxin]-disulfide + sulfite + AMP + 2 H(+) = adenosine 5'-phosphosulfate + [thioredoxin]-dithiol</text>
        <dbReference type="Rhea" id="RHEA:21976"/>
        <dbReference type="Rhea" id="RHEA-COMP:10698"/>
        <dbReference type="Rhea" id="RHEA-COMP:10700"/>
        <dbReference type="ChEBI" id="CHEBI:15378"/>
        <dbReference type="ChEBI" id="CHEBI:17359"/>
        <dbReference type="ChEBI" id="CHEBI:29950"/>
        <dbReference type="ChEBI" id="CHEBI:50058"/>
        <dbReference type="ChEBI" id="CHEBI:58243"/>
        <dbReference type="ChEBI" id="CHEBI:456215"/>
        <dbReference type="EC" id="1.8.4.10"/>
    </reaction>
</comment>
<keyword evidence="2 4" id="KW-0560">Oxidoreductase</keyword>
<comment type="subcellular location">
    <subcellularLocation>
        <location evidence="4">Cytoplasm</location>
    </subcellularLocation>
</comment>
<keyword evidence="4" id="KW-0408">Iron</keyword>
<comment type="function">
    <text evidence="4">Catalyzes the formation of sulfite from adenosine 5'-phosphosulfate (APS) using thioredoxin as an electron donor.</text>
</comment>
<dbReference type="GO" id="GO:0005737">
    <property type="term" value="C:cytoplasm"/>
    <property type="evidence" value="ECO:0007669"/>
    <property type="project" value="UniProtKB-SubCell"/>
</dbReference>
<feature type="binding site" evidence="4">
    <location>
        <position position="120"/>
    </location>
    <ligand>
        <name>[4Fe-4S] cluster</name>
        <dbReference type="ChEBI" id="CHEBI:49883"/>
    </ligand>
</feature>
<feature type="binding site" evidence="4">
    <location>
        <position position="121"/>
    </location>
    <ligand>
        <name>[4Fe-4S] cluster</name>
        <dbReference type="ChEBI" id="CHEBI:49883"/>
    </ligand>
</feature>
<comment type="pathway">
    <text evidence="3 4">Sulfur metabolism; hydrogen sulfide biosynthesis; sulfite from sulfate.</text>
</comment>
<accession>A0A5R9J0T6</accession>
<dbReference type="Pfam" id="PF01507">
    <property type="entry name" value="PAPS_reduct"/>
    <property type="match status" value="1"/>
</dbReference>
<dbReference type="OrthoDB" id="9794018at2"/>
<evidence type="ECO:0000313" key="6">
    <source>
        <dbReference type="EMBL" id="TLU71285.1"/>
    </source>
</evidence>
<evidence type="ECO:0000313" key="7">
    <source>
        <dbReference type="Proteomes" id="UP000305654"/>
    </source>
</evidence>
<feature type="binding site" evidence="4">
    <location>
        <position position="201"/>
    </location>
    <ligand>
        <name>[4Fe-4S] cluster</name>
        <dbReference type="ChEBI" id="CHEBI:49883"/>
    </ligand>
</feature>
<dbReference type="GO" id="GO:0046872">
    <property type="term" value="F:metal ion binding"/>
    <property type="evidence" value="ECO:0007669"/>
    <property type="project" value="UniProtKB-KW"/>
</dbReference>
<comment type="similarity">
    <text evidence="1 4">Belongs to the PAPS reductase family. CysH subfamily.</text>
</comment>
<dbReference type="HAMAP" id="MF_00063">
    <property type="entry name" value="CysH"/>
    <property type="match status" value="1"/>
</dbReference>
<proteinExistence type="inferred from homology"/>
<dbReference type="PIRSF" id="PIRSF000857">
    <property type="entry name" value="PAPS_reductase"/>
    <property type="match status" value="1"/>
</dbReference>
<keyword evidence="4" id="KW-0963">Cytoplasm</keyword>
<evidence type="ECO:0000256" key="1">
    <source>
        <dbReference type="ARBA" id="ARBA00009732"/>
    </source>
</evidence>
<gene>
    <name evidence="4" type="primary">cysH</name>
    <name evidence="6" type="ORF">FE263_17450</name>
</gene>
<dbReference type="PANTHER" id="PTHR46509">
    <property type="entry name" value="PHOSPHOADENOSINE PHOSPHOSULFATE REDUCTASE"/>
    <property type="match status" value="1"/>
</dbReference>
<dbReference type="SUPFAM" id="SSF52402">
    <property type="entry name" value="Adenine nucleotide alpha hydrolases-like"/>
    <property type="match status" value="1"/>
</dbReference>
<dbReference type="PANTHER" id="PTHR46509:SF1">
    <property type="entry name" value="PHOSPHOADENOSINE PHOSPHOSULFATE REDUCTASE"/>
    <property type="match status" value="1"/>
</dbReference>
<comment type="cofactor">
    <cofactor evidence="4">
        <name>[4Fe-4S] cluster</name>
        <dbReference type="ChEBI" id="CHEBI:49883"/>
    </cofactor>
    <text evidence="4">Binds 1 [4Fe-4S] cluster per subunit.</text>
</comment>
<evidence type="ECO:0000256" key="3">
    <source>
        <dbReference type="ARBA" id="ARBA00024327"/>
    </source>
</evidence>
<dbReference type="EC" id="1.8.4.10" evidence="4"/>
<protein>
    <recommendedName>
        <fullName evidence="4">Adenosine 5'-phosphosulfate reductase</fullName>
        <shortName evidence="4">APS reductase</shortName>
        <ecNumber evidence="4">1.8.4.10</ecNumber>
    </recommendedName>
    <alternativeName>
        <fullName evidence="4">5'-adenylylsulfate reductase</fullName>
    </alternativeName>
    <alternativeName>
        <fullName evidence="4">Thioredoxin-dependent 5'-adenylylsulfate reductase</fullName>
    </alternativeName>
</protein>
<feature type="active site" description="Nucleophile; cysteine thiosulfonate intermediate" evidence="4">
    <location>
        <position position="227"/>
    </location>
</feature>
<dbReference type="RefSeq" id="WP_138327322.1">
    <property type="nucleotide sequence ID" value="NZ_VCDI01000007.1"/>
</dbReference>
<comment type="caution">
    <text evidence="6">The sequence shown here is derived from an EMBL/GenBank/DDBJ whole genome shotgun (WGS) entry which is preliminary data.</text>
</comment>
<dbReference type="AlphaFoldDB" id="A0A5R9J0T6"/>
<reference evidence="6 7" key="1">
    <citation type="submission" date="2019-05" db="EMBL/GenBank/DDBJ databases">
        <authorList>
            <person name="Pankratov T."/>
            <person name="Grouzdev D."/>
        </authorList>
    </citation>
    <scope>NUCLEOTIDE SEQUENCE [LARGE SCALE GENOMIC DNA]</scope>
    <source>
        <strain evidence="6 7">KEBCLARHB70R</strain>
    </source>
</reference>
<dbReference type="GO" id="GO:0004604">
    <property type="term" value="F:phosphoadenylyl-sulfate reductase (thioredoxin) activity"/>
    <property type="evidence" value="ECO:0007669"/>
    <property type="project" value="UniProtKB-UniRule"/>
</dbReference>
<evidence type="ECO:0000256" key="4">
    <source>
        <dbReference type="HAMAP-Rule" id="MF_00063"/>
    </source>
</evidence>
<dbReference type="Proteomes" id="UP000305654">
    <property type="component" value="Unassembled WGS sequence"/>
</dbReference>
<organism evidence="6 7">
    <name type="scientific">Lichenicoccus roseus</name>
    <dbReference type="NCBI Taxonomy" id="2683649"/>
    <lineage>
        <taxon>Bacteria</taxon>
        <taxon>Pseudomonadati</taxon>
        <taxon>Pseudomonadota</taxon>
        <taxon>Alphaproteobacteria</taxon>
        <taxon>Acetobacterales</taxon>
        <taxon>Acetobacteraceae</taxon>
        <taxon>Lichenicoccus</taxon>
    </lineage>
</organism>
<sequence>MISADVDDTLAYLRALERRGGNGRDVMAEALTGTLAGRLAVVSSFGAESAVLLALVAEIAPATPVLFLETRKHFPETLAYRDGLAAYLGLTDVRDVAPAPAELRRRDPGGELWQFDPDACCALRKVEPLEQVLLPFDGWITGRKRFQAATRARLPFVEAETGRLKLNPLADWDAVAVRQEFERRQLPRHPLVAAGYRSIGCAVCTRAVGVGEDSRAGRWSGSAKVECGIHQVPAPA</sequence>
<evidence type="ECO:0000259" key="5">
    <source>
        <dbReference type="Pfam" id="PF01507"/>
    </source>
</evidence>
<dbReference type="GO" id="GO:0043866">
    <property type="term" value="F:adenylyl-sulfate reductase (thioredoxin) activity"/>
    <property type="evidence" value="ECO:0007669"/>
    <property type="project" value="UniProtKB-EC"/>
</dbReference>
<keyword evidence="4" id="KW-0479">Metal-binding</keyword>
<name>A0A5R9J0T6_9PROT</name>
<dbReference type="InterPro" id="IPR002500">
    <property type="entry name" value="PAPS_reduct_dom"/>
</dbReference>
<keyword evidence="7" id="KW-1185">Reference proteome</keyword>
<dbReference type="InterPro" id="IPR014729">
    <property type="entry name" value="Rossmann-like_a/b/a_fold"/>
</dbReference>
<dbReference type="EMBL" id="VCDI01000007">
    <property type="protein sequence ID" value="TLU71285.1"/>
    <property type="molecule type" value="Genomic_DNA"/>
</dbReference>
<dbReference type="GO" id="GO:0019379">
    <property type="term" value="P:sulfate assimilation, phosphoadenylyl sulfate reduction by phosphoadenylyl-sulfate reductase (thioredoxin)"/>
    <property type="evidence" value="ECO:0007669"/>
    <property type="project" value="UniProtKB-UniRule"/>
</dbReference>
<keyword evidence="4" id="KW-0411">Iron-sulfur</keyword>
<dbReference type="GO" id="GO:0070814">
    <property type="term" value="P:hydrogen sulfide biosynthetic process"/>
    <property type="evidence" value="ECO:0007669"/>
    <property type="project" value="UniProtKB-UniRule"/>
</dbReference>
<evidence type="ECO:0000256" key="2">
    <source>
        <dbReference type="ARBA" id="ARBA00023002"/>
    </source>
</evidence>
<feature type="binding site" evidence="4">
    <location>
        <position position="204"/>
    </location>
    <ligand>
        <name>[4Fe-4S] cluster</name>
        <dbReference type="ChEBI" id="CHEBI:49883"/>
    </ligand>
</feature>
<dbReference type="Gene3D" id="3.40.50.620">
    <property type="entry name" value="HUPs"/>
    <property type="match status" value="1"/>
</dbReference>